<keyword evidence="3" id="KW-0804">Transcription</keyword>
<evidence type="ECO:0000313" key="6">
    <source>
        <dbReference type="EMBL" id="CAH2320265.1"/>
    </source>
</evidence>
<dbReference type="GO" id="GO:0005634">
    <property type="term" value="C:nucleus"/>
    <property type="evidence" value="ECO:0007669"/>
    <property type="project" value="TreeGrafter"/>
</dbReference>
<name>A0AAD1WSI4_PELCU</name>
<dbReference type="PANTHER" id="PTHR28376">
    <property type="entry name" value="RGD1562914"/>
    <property type="match status" value="1"/>
</dbReference>
<evidence type="ECO:0000259" key="5">
    <source>
        <dbReference type="PROSITE" id="PS52003"/>
    </source>
</evidence>
<dbReference type="PANTHER" id="PTHR28376:SF1">
    <property type="entry name" value="POU DOMAIN CLASS 2-ASSOCIATING FACTOR 2"/>
    <property type="match status" value="1"/>
</dbReference>
<organism evidence="6 7">
    <name type="scientific">Pelobates cultripes</name>
    <name type="common">Western spadefoot toad</name>
    <dbReference type="NCBI Taxonomy" id="61616"/>
    <lineage>
        <taxon>Eukaryota</taxon>
        <taxon>Metazoa</taxon>
        <taxon>Chordata</taxon>
        <taxon>Craniata</taxon>
        <taxon>Vertebrata</taxon>
        <taxon>Euteleostomi</taxon>
        <taxon>Amphibia</taxon>
        <taxon>Batrachia</taxon>
        <taxon>Anura</taxon>
        <taxon>Pelobatoidea</taxon>
        <taxon>Pelobatidae</taxon>
        <taxon>Pelobates</taxon>
    </lineage>
</organism>
<dbReference type="Proteomes" id="UP001295444">
    <property type="component" value="Chromosome 10"/>
</dbReference>
<keyword evidence="7" id="KW-1185">Reference proteome</keyword>
<feature type="region of interest" description="Disordered" evidence="4">
    <location>
        <begin position="28"/>
        <end position="48"/>
    </location>
</feature>
<feature type="compositionally biased region" description="Polar residues" evidence="4">
    <location>
        <begin position="33"/>
        <end position="48"/>
    </location>
</feature>
<feature type="region of interest" description="Disordered" evidence="4">
    <location>
        <begin position="245"/>
        <end position="267"/>
    </location>
</feature>
<dbReference type="EMBL" id="OW240921">
    <property type="protein sequence ID" value="CAH2320265.1"/>
    <property type="molecule type" value="Genomic_DNA"/>
</dbReference>
<gene>
    <name evidence="6" type="ORF">PECUL_23A060963</name>
</gene>
<accession>A0AAD1WSI4</accession>
<evidence type="ECO:0000256" key="1">
    <source>
        <dbReference type="ARBA" id="ARBA00023015"/>
    </source>
</evidence>
<keyword evidence="1" id="KW-0805">Transcription regulation</keyword>
<evidence type="ECO:0000256" key="4">
    <source>
        <dbReference type="SAM" id="MobiDB-lite"/>
    </source>
</evidence>
<dbReference type="AlphaFoldDB" id="A0AAD1WSI4"/>
<evidence type="ECO:0000256" key="2">
    <source>
        <dbReference type="ARBA" id="ARBA00023159"/>
    </source>
</evidence>
<reference evidence="6" key="1">
    <citation type="submission" date="2022-03" db="EMBL/GenBank/DDBJ databases">
        <authorList>
            <person name="Alioto T."/>
            <person name="Alioto T."/>
            <person name="Gomez Garrido J."/>
        </authorList>
    </citation>
    <scope>NUCLEOTIDE SEQUENCE</scope>
</reference>
<keyword evidence="2" id="KW-0010">Activator</keyword>
<dbReference type="GO" id="GO:0043565">
    <property type="term" value="F:sequence-specific DNA binding"/>
    <property type="evidence" value="ECO:0007669"/>
    <property type="project" value="TreeGrafter"/>
</dbReference>
<dbReference type="GO" id="GO:0003713">
    <property type="term" value="F:transcription coactivator activity"/>
    <property type="evidence" value="ECO:0007669"/>
    <property type="project" value="TreeGrafter"/>
</dbReference>
<dbReference type="PROSITE" id="PS52003">
    <property type="entry name" value="OCA"/>
    <property type="match status" value="1"/>
</dbReference>
<proteinExistence type="predicted"/>
<protein>
    <recommendedName>
        <fullName evidence="5">OCA domain-containing protein</fullName>
    </recommendedName>
</protein>
<dbReference type="InterPro" id="IPR037655">
    <property type="entry name" value="POU2AF2"/>
</dbReference>
<feature type="domain" description="OCA" evidence="5">
    <location>
        <begin position="10"/>
        <end position="32"/>
    </location>
</feature>
<dbReference type="Pfam" id="PF17721">
    <property type="entry name" value="POU2AF2"/>
    <property type="match status" value="1"/>
</dbReference>
<sequence length="283" mass="31211">METVPTDFNKRIYQGVRVKHTVKDLLAEKRSRQTTGSRSHSSTNVSQAPFVQMSSSPVLSGYYGVRRSFLPESEFHSTKQYPNDLYSPPLGPKSCDPATIQSYPPLLDPYFTESIGDYRGASITSGSGSLFSSSSLPPLIPHFSGDPSHYLLRDSWEQTVPDTISQLDVLCPDTSQTVSSSTTCLSSEAGSAHYRSTSRGSAAQGSQPYSIHALDDVHYSTSFPAPSYAFSPFMTVTNELTPKMTHHLSPEDSTETNSLQDNATWPKDEANTVWGPYELRRNY</sequence>
<evidence type="ECO:0000256" key="3">
    <source>
        <dbReference type="ARBA" id="ARBA00023163"/>
    </source>
</evidence>
<evidence type="ECO:0000313" key="7">
    <source>
        <dbReference type="Proteomes" id="UP001295444"/>
    </source>
</evidence>
<dbReference type="GO" id="GO:0070974">
    <property type="term" value="F:POU domain binding"/>
    <property type="evidence" value="ECO:0007669"/>
    <property type="project" value="InterPro"/>
</dbReference>
<dbReference type="InterPro" id="IPR047571">
    <property type="entry name" value="OCA"/>
</dbReference>